<evidence type="ECO:0000313" key="2">
    <source>
        <dbReference type="Proteomes" id="UP000696573"/>
    </source>
</evidence>
<dbReference type="Proteomes" id="UP000696573">
    <property type="component" value="Unassembled WGS sequence"/>
</dbReference>
<reference evidence="1" key="1">
    <citation type="submission" date="2021-10" db="EMBL/GenBank/DDBJ databases">
        <authorList>
            <person name="Piombo E."/>
        </authorList>
    </citation>
    <scope>NUCLEOTIDE SEQUENCE</scope>
</reference>
<comment type="caution">
    <text evidence="1">The sequence shown here is derived from an EMBL/GenBank/DDBJ whole genome shotgun (WGS) entry which is preliminary data.</text>
</comment>
<proteinExistence type="predicted"/>
<evidence type="ECO:0000313" key="1">
    <source>
        <dbReference type="EMBL" id="CAH0028555.1"/>
    </source>
</evidence>
<name>A0A9N9YP91_9HYPO</name>
<dbReference type="AlphaFoldDB" id="A0A9N9YP91"/>
<accession>A0A9N9YP91</accession>
<dbReference type="OrthoDB" id="3878372at2759"/>
<sequence>MMVSMLGSVVVYGYLAAYAFAATVPIGHSGNLTVAFFSSEQGDSCDINATTHRLALTTQTIPNSYTCFNVSDIFSQSNTTGFTNATQHVYNTEEPNGIFWRLESEGSYDSQTNYSRVWYEQYAPGNIQVGENASWVVYFYAFPDCKQLDPEKEDADPDLNPWFEDSCQTEPGGQCRTTPYSVKSFAINIAEDYNKGHGGCETWAYQGSSGASSFSQPSRTVSVILGGLAMIATTLW</sequence>
<keyword evidence="2" id="KW-1185">Reference proteome</keyword>
<gene>
    <name evidence="1" type="ORF">CRHIZ90672A_00010804</name>
</gene>
<dbReference type="EMBL" id="CABFNQ020000732">
    <property type="protein sequence ID" value="CAH0028555.1"/>
    <property type="molecule type" value="Genomic_DNA"/>
</dbReference>
<organism evidence="1 2">
    <name type="scientific">Clonostachys rhizophaga</name>
    <dbReference type="NCBI Taxonomy" id="160324"/>
    <lineage>
        <taxon>Eukaryota</taxon>
        <taxon>Fungi</taxon>
        <taxon>Dikarya</taxon>
        <taxon>Ascomycota</taxon>
        <taxon>Pezizomycotina</taxon>
        <taxon>Sordariomycetes</taxon>
        <taxon>Hypocreomycetidae</taxon>
        <taxon>Hypocreales</taxon>
        <taxon>Bionectriaceae</taxon>
        <taxon>Clonostachys</taxon>
    </lineage>
</organism>
<protein>
    <submittedName>
        <fullName evidence="1">Uncharacterized protein</fullName>
    </submittedName>
</protein>